<evidence type="ECO:0000313" key="2">
    <source>
        <dbReference type="Proteomes" id="UP001378188"/>
    </source>
</evidence>
<dbReference type="EMBL" id="JAZHOF010000009">
    <property type="protein sequence ID" value="MEJ8574020.1"/>
    <property type="molecule type" value="Genomic_DNA"/>
</dbReference>
<reference evidence="1 2" key="1">
    <citation type="submission" date="2024-02" db="EMBL/GenBank/DDBJ databases">
        <title>Genome analysis and characterization of Microbaculum marinisediminis sp. nov., isolated from marine sediment.</title>
        <authorList>
            <person name="Du Z.-J."/>
            <person name="Ye Y.-Q."/>
            <person name="Zhang Z.-R."/>
            <person name="Yuan S.-M."/>
            <person name="Zhang X.-Y."/>
        </authorList>
    </citation>
    <scope>NUCLEOTIDE SEQUENCE [LARGE SCALE GENOMIC DNA]</scope>
    <source>
        <strain evidence="1 2">SDUM1044001</strain>
    </source>
</reference>
<sequence>MTAIALGLSPLAAAAGDLTRDRLPIRSEITGDNSYVVKLEAELPTGWNAVMGMDVSVSGVEATSQARALADEVDPWSKPAAPGTVAWASVSMPAPGWIGGQARLRVQLNPYADSAAVSGSLTRSRSLGDHLRASLSSDLIVRETGLGTVAAAQSWEANRSLRIDLTETGTALIARGQVLGSGLEQPEVNTTLTAERPLGGGLGMSTSLGELETGEPVLTVGARFNRTW</sequence>
<dbReference type="RefSeq" id="WP_340331712.1">
    <property type="nucleotide sequence ID" value="NZ_JAZHOF010000009.1"/>
</dbReference>
<comment type="caution">
    <text evidence="1">The sequence shown here is derived from an EMBL/GenBank/DDBJ whole genome shotgun (WGS) entry which is preliminary data.</text>
</comment>
<accession>A0AAW9RYI8</accession>
<dbReference type="AlphaFoldDB" id="A0AAW9RYI8"/>
<keyword evidence="2" id="KW-1185">Reference proteome</keyword>
<organism evidence="1 2">
    <name type="scientific">Microbaculum marinum</name>
    <dbReference type="NCBI Taxonomy" id="1764581"/>
    <lineage>
        <taxon>Bacteria</taxon>
        <taxon>Pseudomonadati</taxon>
        <taxon>Pseudomonadota</taxon>
        <taxon>Alphaproteobacteria</taxon>
        <taxon>Hyphomicrobiales</taxon>
        <taxon>Tepidamorphaceae</taxon>
        <taxon>Microbaculum</taxon>
    </lineage>
</organism>
<evidence type="ECO:0000313" key="1">
    <source>
        <dbReference type="EMBL" id="MEJ8574020.1"/>
    </source>
</evidence>
<name>A0AAW9RYI8_9HYPH</name>
<proteinExistence type="predicted"/>
<protein>
    <submittedName>
        <fullName evidence="1">Uncharacterized protein</fullName>
    </submittedName>
</protein>
<gene>
    <name evidence="1" type="ORF">V3328_21210</name>
</gene>
<dbReference type="Proteomes" id="UP001378188">
    <property type="component" value="Unassembled WGS sequence"/>
</dbReference>